<proteinExistence type="inferred from homology"/>
<dbReference type="InterPro" id="IPR017968">
    <property type="entry name" value="Acylphosphatase_CS"/>
</dbReference>
<dbReference type="PROSITE" id="PS00150">
    <property type="entry name" value="ACYLPHOSPHATASE_1"/>
    <property type="match status" value="1"/>
</dbReference>
<dbReference type="SUPFAM" id="SSF54975">
    <property type="entry name" value="Acylphosphatase/BLUF domain-like"/>
    <property type="match status" value="1"/>
</dbReference>
<keyword evidence="3 5" id="KW-0378">Hydrolase</keyword>
<evidence type="ECO:0000256" key="4">
    <source>
        <dbReference type="ARBA" id="ARBA00047645"/>
    </source>
</evidence>
<accession>A0A1I5UEK8</accession>
<dbReference type="Proteomes" id="UP000182692">
    <property type="component" value="Unassembled WGS sequence"/>
</dbReference>
<evidence type="ECO:0000256" key="3">
    <source>
        <dbReference type="ARBA" id="ARBA00022801"/>
    </source>
</evidence>
<evidence type="ECO:0000256" key="2">
    <source>
        <dbReference type="ARBA" id="ARBA00012150"/>
    </source>
</evidence>
<dbReference type="InterPro" id="IPR001792">
    <property type="entry name" value="Acylphosphatase-like_dom"/>
</dbReference>
<dbReference type="STRING" id="1121869.SAMN03084138_03569"/>
<evidence type="ECO:0000256" key="5">
    <source>
        <dbReference type="PROSITE-ProRule" id="PRU00520"/>
    </source>
</evidence>
<dbReference type="InterPro" id="IPR020456">
    <property type="entry name" value="Acylphosphatase"/>
</dbReference>
<evidence type="ECO:0000313" key="9">
    <source>
        <dbReference type="EMBL" id="SFP93691.1"/>
    </source>
</evidence>
<dbReference type="Gene3D" id="3.30.70.100">
    <property type="match status" value="1"/>
</dbReference>
<evidence type="ECO:0000256" key="7">
    <source>
        <dbReference type="RuleBase" id="RU004168"/>
    </source>
</evidence>
<dbReference type="InterPro" id="IPR036046">
    <property type="entry name" value="Acylphosphatase-like_dom_sf"/>
</dbReference>
<gene>
    <name evidence="9" type="ORF">SAMN03084138_03569</name>
</gene>
<evidence type="ECO:0000256" key="6">
    <source>
        <dbReference type="RuleBase" id="RU000553"/>
    </source>
</evidence>
<evidence type="ECO:0000256" key="1">
    <source>
        <dbReference type="ARBA" id="ARBA00005614"/>
    </source>
</evidence>
<feature type="active site" evidence="5">
    <location>
        <position position="38"/>
    </location>
</feature>
<dbReference type="RefSeq" id="WP_074927999.1">
    <property type="nucleotide sequence ID" value="NZ_FOWR01000031.1"/>
</dbReference>
<dbReference type="OrthoDB" id="5295388at2"/>
<comment type="catalytic activity">
    <reaction evidence="4 5 6">
        <text>an acyl phosphate + H2O = a carboxylate + phosphate + H(+)</text>
        <dbReference type="Rhea" id="RHEA:14965"/>
        <dbReference type="ChEBI" id="CHEBI:15377"/>
        <dbReference type="ChEBI" id="CHEBI:15378"/>
        <dbReference type="ChEBI" id="CHEBI:29067"/>
        <dbReference type="ChEBI" id="CHEBI:43474"/>
        <dbReference type="ChEBI" id="CHEBI:59918"/>
        <dbReference type="EC" id="3.6.1.7"/>
    </reaction>
</comment>
<feature type="active site" evidence="5">
    <location>
        <position position="20"/>
    </location>
</feature>
<protein>
    <recommendedName>
        <fullName evidence="2 5">Acylphosphatase</fullName>
        <ecNumber evidence="2 5">3.6.1.7</ecNumber>
    </recommendedName>
</protein>
<evidence type="ECO:0000313" key="10">
    <source>
        <dbReference type="Proteomes" id="UP000182692"/>
    </source>
</evidence>
<organism evidence="9 10">
    <name type="scientific">Enterovibrio norvegicus DSM 15893</name>
    <dbReference type="NCBI Taxonomy" id="1121869"/>
    <lineage>
        <taxon>Bacteria</taxon>
        <taxon>Pseudomonadati</taxon>
        <taxon>Pseudomonadota</taxon>
        <taxon>Gammaproteobacteria</taxon>
        <taxon>Vibrionales</taxon>
        <taxon>Vibrionaceae</taxon>
        <taxon>Enterovibrio</taxon>
    </lineage>
</organism>
<dbReference type="PROSITE" id="PS00151">
    <property type="entry name" value="ACYLPHOSPHATASE_2"/>
    <property type="match status" value="1"/>
</dbReference>
<comment type="similarity">
    <text evidence="1 7">Belongs to the acylphosphatase family.</text>
</comment>
<dbReference type="NCBIfam" id="NF011000">
    <property type="entry name" value="PRK14426.1"/>
    <property type="match status" value="1"/>
</dbReference>
<dbReference type="EC" id="3.6.1.7" evidence="2 5"/>
<dbReference type="EMBL" id="FOWR01000031">
    <property type="protein sequence ID" value="SFP93691.1"/>
    <property type="molecule type" value="Genomic_DNA"/>
</dbReference>
<reference evidence="9 10" key="1">
    <citation type="submission" date="2016-10" db="EMBL/GenBank/DDBJ databases">
        <authorList>
            <person name="de Groot N.N."/>
        </authorList>
    </citation>
    <scope>NUCLEOTIDE SEQUENCE [LARGE SCALE GENOMIC DNA]</scope>
    <source>
        <strain evidence="9 10">DSM 15893</strain>
    </source>
</reference>
<dbReference type="GO" id="GO:0003998">
    <property type="term" value="F:acylphosphatase activity"/>
    <property type="evidence" value="ECO:0007669"/>
    <property type="project" value="UniProtKB-EC"/>
</dbReference>
<dbReference type="AlphaFoldDB" id="A0A1I5UEK8"/>
<dbReference type="PANTHER" id="PTHR10029:SF3">
    <property type="entry name" value="ACYLPHOSPHATASE-RELATED"/>
    <property type="match status" value="1"/>
</dbReference>
<dbReference type="PANTHER" id="PTHR10029">
    <property type="entry name" value="ACYLPHOSPHATASE"/>
    <property type="match status" value="1"/>
</dbReference>
<sequence length="90" mass="9975">MSQLCVIASVSGHVQGVGFRFHTAHEGLKRSLTGYARNESDGKVTVLMCGKEEDVHALLEWLEQGPPSSRVVDVTYEQVEWQAIDGFSIR</sequence>
<dbReference type="Pfam" id="PF00708">
    <property type="entry name" value="Acylphosphatase"/>
    <property type="match status" value="1"/>
</dbReference>
<dbReference type="PROSITE" id="PS51160">
    <property type="entry name" value="ACYLPHOSPHATASE_3"/>
    <property type="match status" value="1"/>
</dbReference>
<dbReference type="GeneID" id="35874140"/>
<feature type="domain" description="Acylphosphatase-like" evidence="8">
    <location>
        <begin position="5"/>
        <end position="90"/>
    </location>
</feature>
<name>A0A1I5UEK8_9GAMM</name>
<evidence type="ECO:0000259" key="8">
    <source>
        <dbReference type="PROSITE" id="PS51160"/>
    </source>
</evidence>